<organism evidence="1 2">
    <name type="scientific">Araneus ventricosus</name>
    <name type="common">Orbweaver spider</name>
    <name type="synonym">Epeira ventricosa</name>
    <dbReference type="NCBI Taxonomy" id="182803"/>
    <lineage>
        <taxon>Eukaryota</taxon>
        <taxon>Metazoa</taxon>
        <taxon>Ecdysozoa</taxon>
        <taxon>Arthropoda</taxon>
        <taxon>Chelicerata</taxon>
        <taxon>Arachnida</taxon>
        <taxon>Araneae</taxon>
        <taxon>Araneomorphae</taxon>
        <taxon>Entelegynae</taxon>
        <taxon>Araneoidea</taxon>
        <taxon>Araneidae</taxon>
        <taxon>Araneus</taxon>
    </lineage>
</organism>
<keyword evidence="2" id="KW-1185">Reference proteome</keyword>
<sequence>MRPGGPSRASGAAFAHWSFSGPTPFGVGRSSVGMHSLELGFGKDHCDLVVRSLAVGPEGSRFETRFCQKSAMYVGLVHAKSGVKGPTSSR</sequence>
<proteinExistence type="predicted"/>
<dbReference type="EMBL" id="BGPR01024333">
    <property type="protein sequence ID" value="GBN92346.1"/>
    <property type="molecule type" value="Genomic_DNA"/>
</dbReference>
<evidence type="ECO:0000313" key="1">
    <source>
        <dbReference type="EMBL" id="GBN92346.1"/>
    </source>
</evidence>
<dbReference type="Proteomes" id="UP000499080">
    <property type="component" value="Unassembled WGS sequence"/>
</dbReference>
<reference evidence="1 2" key="1">
    <citation type="journal article" date="2019" name="Sci. Rep.">
        <title>Orb-weaving spider Araneus ventricosus genome elucidates the spidroin gene catalogue.</title>
        <authorList>
            <person name="Kono N."/>
            <person name="Nakamura H."/>
            <person name="Ohtoshi R."/>
            <person name="Moran D.A.P."/>
            <person name="Shinohara A."/>
            <person name="Yoshida Y."/>
            <person name="Fujiwara M."/>
            <person name="Mori M."/>
            <person name="Tomita M."/>
            <person name="Arakawa K."/>
        </authorList>
    </citation>
    <scope>NUCLEOTIDE SEQUENCE [LARGE SCALE GENOMIC DNA]</scope>
</reference>
<protein>
    <submittedName>
        <fullName evidence="1">Uncharacterized protein</fullName>
    </submittedName>
</protein>
<name>A0A4Y2SYJ3_ARAVE</name>
<accession>A0A4Y2SYJ3</accession>
<dbReference type="AlphaFoldDB" id="A0A4Y2SYJ3"/>
<evidence type="ECO:0000313" key="2">
    <source>
        <dbReference type="Proteomes" id="UP000499080"/>
    </source>
</evidence>
<comment type="caution">
    <text evidence="1">The sequence shown here is derived from an EMBL/GenBank/DDBJ whole genome shotgun (WGS) entry which is preliminary data.</text>
</comment>
<gene>
    <name evidence="1" type="ORF">AVEN_40853_1</name>
</gene>